<evidence type="ECO:0000256" key="6">
    <source>
        <dbReference type="ARBA" id="ARBA00023277"/>
    </source>
</evidence>
<feature type="domain" description="Four-carbon acid sugar kinase N-terminal" evidence="7">
    <location>
        <begin position="6"/>
        <end position="128"/>
    </location>
</feature>
<feature type="domain" description="Four-carbon acid sugar kinase nucleotide binding" evidence="8">
    <location>
        <begin position="258"/>
        <end position="343"/>
    </location>
</feature>
<dbReference type="GO" id="GO:0005524">
    <property type="term" value="F:ATP binding"/>
    <property type="evidence" value="ECO:0007669"/>
    <property type="project" value="UniProtKB-KW"/>
</dbReference>
<dbReference type="KEGG" id="sfd:USDA257_c12710"/>
<evidence type="ECO:0000259" key="8">
    <source>
        <dbReference type="Pfam" id="PF17042"/>
    </source>
</evidence>
<accession>I3X1V6</accession>
<evidence type="ECO:0000256" key="2">
    <source>
        <dbReference type="ARBA" id="ARBA00022679"/>
    </source>
</evidence>
<proteinExistence type="inferred from homology"/>
<dbReference type="InterPro" id="IPR010737">
    <property type="entry name" value="4-carb_acid_sugar_kinase_N"/>
</dbReference>
<dbReference type="Proteomes" id="UP000006180">
    <property type="component" value="Chromosome"/>
</dbReference>
<keyword evidence="2" id="KW-0808">Transferase</keyword>
<dbReference type="Pfam" id="PF07005">
    <property type="entry name" value="SBD_N"/>
    <property type="match status" value="1"/>
</dbReference>
<dbReference type="Pfam" id="PF17042">
    <property type="entry name" value="NBD_C"/>
    <property type="match status" value="1"/>
</dbReference>
<gene>
    <name evidence="9" type="ORF">USDA257_c12710</name>
</gene>
<protein>
    <submittedName>
        <fullName evidence="9">Putative inner membrane protein</fullName>
    </submittedName>
</protein>
<dbReference type="PATRIC" id="fig|1185652.3.peg.1320"/>
<organism evidence="9 10">
    <name type="scientific">Sinorhizobium fredii (strain USDA 257)</name>
    <dbReference type="NCBI Taxonomy" id="1185652"/>
    <lineage>
        <taxon>Bacteria</taxon>
        <taxon>Pseudomonadati</taxon>
        <taxon>Pseudomonadota</taxon>
        <taxon>Alphaproteobacteria</taxon>
        <taxon>Hyphomicrobiales</taxon>
        <taxon>Rhizobiaceae</taxon>
        <taxon>Sinorhizobium/Ensifer group</taxon>
        <taxon>Sinorhizobium</taxon>
    </lineage>
</organism>
<dbReference type="eggNOG" id="COG3395">
    <property type="taxonomic scope" value="Bacteria"/>
</dbReference>
<sequence>MAIRVAIVADDLTGALDTGTPFVEAGLSVAVALDVGAIEATIATGAEVVVVNTVSRALDPLQAADRVRQATAALCRPSPEFVLKKIDSRLKGNVAAESAALALAFGRHRLAVAPAVPDQRRYTREAHVVGFGIAEPLPIAPLFSGPALDVEIADAASDEDLDGIVESLDWSLTIAVGARGLGRALARRLARHASPTPFEPSERTLFAFGSRDPITEAQMAVLLESDLIASHCNAPAGDVPADGDPARLPMLLRCTGALTDPSEIVAKRFAKGVSRIVAATMPDMLMMGGGDTAYAILRSLGAGVLLPKSEIEAGIPWFETVRPNGGRMRCAVKSGGFGNAQSLLKVLQDAPDLRYVGR</sequence>
<dbReference type="SUPFAM" id="SSF142764">
    <property type="entry name" value="YgbK-like"/>
    <property type="match status" value="1"/>
</dbReference>
<name>I3X1V6_SINF2</name>
<evidence type="ECO:0000313" key="9">
    <source>
        <dbReference type="EMBL" id="AFL49862.1"/>
    </source>
</evidence>
<dbReference type="EMBL" id="CP003563">
    <property type="protein sequence ID" value="AFL49862.1"/>
    <property type="molecule type" value="Genomic_DNA"/>
</dbReference>
<keyword evidence="6" id="KW-0119">Carbohydrate metabolism</keyword>
<dbReference type="AlphaFoldDB" id="I3X1V6"/>
<evidence type="ECO:0000256" key="5">
    <source>
        <dbReference type="ARBA" id="ARBA00022840"/>
    </source>
</evidence>
<evidence type="ECO:0000259" key="7">
    <source>
        <dbReference type="Pfam" id="PF07005"/>
    </source>
</evidence>
<evidence type="ECO:0000256" key="3">
    <source>
        <dbReference type="ARBA" id="ARBA00022741"/>
    </source>
</evidence>
<dbReference type="GO" id="GO:0016301">
    <property type="term" value="F:kinase activity"/>
    <property type="evidence" value="ECO:0007669"/>
    <property type="project" value="UniProtKB-KW"/>
</dbReference>
<dbReference type="InterPro" id="IPR037051">
    <property type="entry name" value="4-carb_acid_sugar_kinase_N_sf"/>
</dbReference>
<keyword evidence="4" id="KW-0418">Kinase</keyword>
<evidence type="ECO:0000256" key="1">
    <source>
        <dbReference type="ARBA" id="ARBA00005715"/>
    </source>
</evidence>
<dbReference type="Gene3D" id="3.40.980.20">
    <property type="entry name" value="Four-carbon acid sugar kinase, nucleotide binding domain"/>
    <property type="match status" value="1"/>
</dbReference>
<dbReference type="STRING" id="1185652.USDA257_c12710"/>
<dbReference type="InterPro" id="IPR031475">
    <property type="entry name" value="NBD_C"/>
</dbReference>
<evidence type="ECO:0000313" key="10">
    <source>
        <dbReference type="Proteomes" id="UP000006180"/>
    </source>
</evidence>
<dbReference type="HOGENOM" id="CLU_029424_0_0_5"/>
<dbReference type="RefSeq" id="WP_014762046.1">
    <property type="nucleotide sequence ID" value="NC_018000.1"/>
</dbReference>
<dbReference type="InterPro" id="IPR042213">
    <property type="entry name" value="NBD_C_sf"/>
</dbReference>
<reference evidence="9 10" key="1">
    <citation type="journal article" date="2012" name="J. Bacteriol.">
        <title>Complete genome sequence of the broad-host-range strain Sinorhizobium fredii USDA257.</title>
        <authorList>
            <person name="Schuldes J."/>
            <person name="Rodriguez Orbegoso M."/>
            <person name="Schmeisser C."/>
            <person name="Krishnan H.B."/>
            <person name="Daniel R."/>
            <person name="Streit W.R."/>
        </authorList>
    </citation>
    <scope>NUCLEOTIDE SEQUENCE [LARGE SCALE GENOMIC DNA]</scope>
    <source>
        <strain evidence="9 10">USDA 257</strain>
    </source>
</reference>
<dbReference type="Gene3D" id="3.40.50.10840">
    <property type="entry name" value="Putative sugar-binding, N-terminal domain"/>
    <property type="match status" value="1"/>
</dbReference>
<keyword evidence="3" id="KW-0547">Nucleotide-binding</keyword>
<evidence type="ECO:0000256" key="4">
    <source>
        <dbReference type="ARBA" id="ARBA00022777"/>
    </source>
</evidence>
<comment type="similarity">
    <text evidence="1">Belongs to the four-carbon acid sugar kinase family.</text>
</comment>
<keyword evidence="5" id="KW-0067">ATP-binding</keyword>